<feature type="region of interest" description="Disordered" evidence="1">
    <location>
        <begin position="228"/>
        <end position="385"/>
    </location>
</feature>
<keyword evidence="4" id="KW-1185">Reference proteome</keyword>
<sequence>MKPRLILNVLAVAVSTVLFGCGSSDDTNESTTLEATAIDGYLSNALVWLDTNRNNLFETDEPNARTDDSGKATLDVSQIDSPEQYRLLVQAIAGETVDLTRGPITSSFTLSAPPGVADVTPLSTLVDMKMQQDPTLDRDSAVNAIAEALGLQAEQILGDFISSGDKEVQIYAVNLTDQLPESLPDDPSQLLEISSNIGQALDQYLSQNPVDEQTDPDSINVVIDDQGNATPIADSDRDGISDSDDAFPADPSESKDSDGDQVGDNSDAFPLDASESKDSDGDQVGDNSDAFPLDASESKDSDGDKVGDNSDAFPLDASESKDSDGDQVGDNTDAFPLDASESKDSDGDQVGDNADAFPADPGESKDSDGDKIGDNSDELPLDPLRAKADEVTTEEKIYHYMEDHSKASLHLKLVATKTVSRFLDGHKEISEEGINYYWDSTAAAVEELNGKPLIYNEYRSKKIKKADDSFEQLSWWHKDLNKDGVFAFTGESFEVGHETETSADYWVLYDEDSPQAEGVSMNLLRQYDGGDFKAKLDGDDFSTVDIAQHFTVSKNGNTTIKTYLEYSAPKDQTTTPYTTPADWFDSSTMAANPAYVNNSDDNYTEFEPYAETDTYLTRDDGCTSHKDEQDWLADGSINTSTELMSCPDGSEEKIYAKPIWPNPQDDLFEEYADYNWQNSVAMTPYWYEYSIKTATSGTETITTTSGARYLLDSSTNTRLEDASHPDGYKFNDYVSILTSSSPTVQIEQASWHNYHLDDHPATPIDETSFTAATDDLGQDVKIFFKEVNDIWVGHRFAEWGSQNVTDLIGKITTLRQQGVTVDQITSSNLPGLSDYDGQLLTTSIRYNADGTPRTWYWVTNLPAITDDASWSTWKKVPIQLVNNGLDGYGKTGWIINDAAGTLFLLQPKVSQPWGWYDAYQTISLGVWKPDGQTIDPSGRFDTWAGSFYLDSAAADTELAKH</sequence>
<comment type="caution">
    <text evidence="3">The sequence shown here is derived from an EMBL/GenBank/DDBJ whole genome shotgun (WGS) entry which is preliminary data.</text>
</comment>
<evidence type="ECO:0000313" key="3">
    <source>
        <dbReference type="EMBL" id="MFC3914206.1"/>
    </source>
</evidence>
<evidence type="ECO:0008006" key="5">
    <source>
        <dbReference type="Google" id="ProtNLM"/>
    </source>
</evidence>
<proteinExistence type="predicted"/>
<feature type="compositionally biased region" description="Basic and acidic residues" evidence="1">
    <location>
        <begin position="362"/>
        <end position="374"/>
    </location>
</feature>
<keyword evidence="2" id="KW-0732">Signal</keyword>
<feature type="chain" id="PRO_5045337536" description="Thrombospondin type 3 repeat-containing protein" evidence="2">
    <location>
        <begin position="21"/>
        <end position="961"/>
    </location>
</feature>
<name>A0ABV8CPR1_9GAMM</name>
<evidence type="ECO:0000313" key="4">
    <source>
        <dbReference type="Proteomes" id="UP001595692"/>
    </source>
</evidence>
<dbReference type="InterPro" id="IPR028974">
    <property type="entry name" value="TSP_type-3_rpt"/>
</dbReference>
<evidence type="ECO:0000256" key="2">
    <source>
        <dbReference type="SAM" id="SignalP"/>
    </source>
</evidence>
<protein>
    <recommendedName>
        <fullName evidence="5">Thrombospondin type 3 repeat-containing protein</fullName>
    </recommendedName>
</protein>
<reference evidence="4" key="1">
    <citation type="journal article" date="2019" name="Int. J. Syst. Evol. Microbiol.">
        <title>The Global Catalogue of Microorganisms (GCM) 10K type strain sequencing project: providing services to taxonomists for standard genome sequencing and annotation.</title>
        <authorList>
            <consortium name="The Broad Institute Genomics Platform"/>
            <consortium name="The Broad Institute Genome Sequencing Center for Infectious Disease"/>
            <person name="Wu L."/>
            <person name="Ma J."/>
        </authorList>
    </citation>
    <scope>NUCLEOTIDE SEQUENCE [LARGE SCALE GENOMIC DNA]</scope>
    <source>
        <strain evidence="4">CCUG 54939</strain>
    </source>
</reference>
<dbReference type="Proteomes" id="UP001595692">
    <property type="component" value="Unassembled WGS sequence"/>
</dbReference>
<evidence type="ECO:0000256" key="1">
    <source>
        <dbReference type="SAM" id="MobiDB-lite"/>
    </source>
</evidence>
<gene>
    <name evidence="3" type="ORF">ACFOSS_12095</name>
</gene>
<feature type="signal peptide" evidence="2">
    <location>
        <begin position="1"/>
        <end position="20"/>
    </location>
</feature>
<dbReference type="RefSeq" id="WP_377152836.1">
    <property type="nucleotide sequence ID" value="NZ_JBHSAF010000014.1"/>
</dbReference>
<organism evidence="3 4">
    <name type="scientific">Pseudaeromonas sharmana</name>
    <dbReference type="NCBI Taxonomy" id="328412"/>
    <lineage>
        <taxon>Bacteria</taxon>
        <taxon>Pseudomonadati</taxon>
        <taxon>Pseudomonadota</taxon>
        <taxon>Gammaproteobacteria</taxon>
        <taxon>Aeromonadales</taxon>
        <taxon>Aeromonadaceae</taxon>
        <taxon>Pseudaeromonas</taxon>
    </lineage>
</organism>
<accession>A0ABV8CPR1</accession>
<dbReference type="Gene3D" id="4.10.1080.10">
    <property type="entry name" value="TSP type-3 repeat"/>
    <property type="match status" value="1"/>
</dbReference>
<dbReference type="EMBL" id="JBHSAF010000014">
    <property type="protein sequence ID" value="MFC3914206.1"/>
    <property type="molecule type" value="Genomic_DNA"/>
</dbReference>
<dbReference type="PROSITE" id="PS51257">
    <property type="entry name" value="PROKAR_LIPOPROTEIN"/>
    <property type="match status" value="1"/>
</dbReference>
<feature type="compositionally biased region" description="Basic and acidic residues" evidence="1">
    <location>
        <begin position="296"/>
        <end position="308"/>
    </location>
</feature>